<reference evidence="2 3" key="1">
    <citation type="submission" date="2024-04" db="EMBL/GenBank/DDBJ databases">
        <title>The reference genome of an endangered Asteraceae, Deinandra increscens subsp. villosa, native to the Central Coast of California.</title>
        <authorList>
            <person name="Guilliams M."/>
            <person name="Hasenstab-Lehman K."/>
            <person name="Meyer R."/>
            <person name="Mcevoy S."/>
        </authorList>
    </citation>
    <scope>NUCLEOTIDE SEQUENCE [LARGE SCALE GENOMIC DNA]</scope>
    <source>
        <tissue evidence="2">Leaf</tissue>
    </source>
</reference>
<dbReference type="Proteomes" id="UP001408789">
    <property type="component" value="Unassembled WGS sequence"/>
</dbReference>
<organism evidence="2 3">
    <name type="scientific">Deinandra increscens subsp. villosa</name>
    <dbReference type="NCBI Taxonomy" id="3103831"/>
    <lineage>
        <taxon>Eukaryota</taxon>
        <taxon>Viridiplantae</taxon>
        <taxon>Streptophyta</taxon>
        <taxon>Embryophyta</taxon>
        <taxon>Tracheophyta</taxon>
        <taxon>Spermatophyta</taxon>
        <taxon>Magnoliopsida</taxon>
        <taxon>eudicotyledons</taxon>
        <taxon>Gunneridae</taxon>
        <taxon>Pentapetalae</taxon>
        <taxon>asterids</taxon>
        <taxon>campanulids</taxon>
        <taxon>Asterales</taxon>
        <taxon>Asteraceae</taxon>
        <taxon>Asteroideae</taxon>
        <taxon>Heliantheae alliance</taxon>
        <taxon>Madieae</taxon>
        <taxon>Madiinae</taxon>
        <taxon>Deinandra</taxon>
    </lineage>
</organism>
<dbReference type="AlphaFoldDB" id="A0AAP0D9M8"/>
<comment type="caution">
    <text evidence="2">The sequence shown here is derived from an EMBL/GenBank/DDBJ whole genome shotgun (WGS) entry which is preliminary data.</text>
</comment>
<feature type="compositionally biased region" description="Basic residues" evidence="1">
    <location>
        <begin position="27"/>
        <end position="37"/>
    </location>
</feature>
<gene>
    <name evidence="2" type="ORF">SSX86_012576</name>
</gene>
<name>A0AAP0D9M8_9ASTR</name>
<accession>A0AAP0D9M8</accession>
<keyword evidence="3" id="KW-1185">Reference proteome</keyword>
<dbReference type="PANTHER" id="PTHR33448">
    <property type="entry name" value="CHLOROPLAST PROTEIN HCF243-RELATED"/>
    <property type="match status" value="1"/>
</dbReference>
<evidence type="ECO:0000256" key="1">
    <source>
        <dbReference type="SAM" id="MobiDB-lite"/>
    </source>
</evidence>
<evidence type="ECO:0000313" key="3">
    <source>
        <dbReference type="Proteomes" id="UP001408789"/>
    </source>
</evidence>
<dbReference type="PANTHER" id="PTHR33448:SF10">
    <property type="entry name" value="PROTAMINE P1 FAMILY PROTEIN"/>
    <property type="match status" value="1"/>
</dbReference>
<evidence type="ECO:0008006" key="4">
    <source>
        <dbReference type="Google" id="ProtNLM"/>
    </source>
</evidence>
<feature type="compositionally biased region" description="Acidic residues" evidence="1">
    <location>
        <begin position="187"/>
        <end position="200"/>
    </location>
</feature>
<sequence length="243" mass="27305">MKLHAIPKSSPGRTTTDDFPPPLMRLPRAKSTKRASRSRANPMFPRKINKVNETNLEPSSPKVTCIGQVRVKRDQTATATTAAAVHRCRWFRKAKTRWFRRLWRRKFSFSRCDRWRKSEKLEEPERIEREAGAGDGEVVTISPPRNAFLLTRSKSAPYRSSSLANRILESKRREEGEDDGTGMNAVEESEETYGVDEEIGEENRGDGGSINGVEGFEGKAVSVSRCKSVPATQADKLFTNCGS</sequence>
<feature type="region of interest" description="Disordered" evidence="1">
    <location>
        <begin position="167"/>
        <end position="212"/>
    </location>
</feature>
<evidence type="ECO:0000313" key="2">
    <source>
        <dbReference type="EMBL" id="KAK9068462.1"/>
    </source>
</evidence>
<proteinExistence type="predicted"/>
<dbReference type="EMBL" id="JBCNJP010000014">
    <property type="protein sequence ID" value="KAK9068462.1"/>
    <property type="molecule type" value="Genomic_DNA"/>
</dbReference>
<protein>
    <recommendedName>
        <fullName evidence="4">Protamine</fullName>
    </recommendedName>
</protein>
<feature type="region of interest" description="Disordered" evidence="1">
    <location>
        <begin position="1"/>
        <end position="41"/>
    </location>
</feature>